<keyword evidence="1" id="KW-0472">Membrane</keyword>
<dbReference type="KEGG" id="nbe:Back2_20680"/>
<gene>
    <name evidence="2" type="ORF">Back2_20680</name>
</gene>
<sequence length="363" mass="37430">MNLTELLDRAGAVDGPSSAVVAAVDAQLAIAARSNLARRAALVRRRRIARVGSAVVGVTAAAAVVGVVVLQPGAQAPGPQSRPSVSTPPVAPHFTTVAQVVDAAAAATSDVDPTAAPYWKVVTRDHSIGCLVGMPGPAQCSFTTSVHTIWMGNGRTGVVQGGSEGAGGAPGYTVGIPEDATRIGGRMMTWREINARSWTIAELAPLVGDLIAPGQPGRAPANWYVFKNTGDLLMNAPVSPAIRVQLWHYLATVPGVRLDGRATDSQGRNGWKLSISMRDFGIQSYIVDPGSGLILESLLQLPQDKQPSTITLISAGPAATVPTFTPADGPHAGPEWRAWVKAHPSATLTPAPGQSGGPITATP</sequence>
<keyword evidence="3" id="KW-1185">Reference proteome</keyword>
<evidence type="ECO:0000313" key="2">
    <source>
        <dbReference type="EMBL" id="BBH17781.1"/>
    </source>
</evidence>
<protein>
    <submittedName>
        <fullName evidence="2">Uncharacterized protein</fullName>
    </submittedName>
</protein>
<name>A0A3G9IVR8_9ACTN</name>
<keyword evidence="1" id="KW-0812">Transmembrane</keyword>
<dbReference type="Proteomes" id="UP000271573">
    <property type="component" value="Chromosome"/>
</dbReference>
<feature type="transmembrane region" description="Helical" evidence="1">
    <location>
        <begin position="48"/>
        <end position="70"/>
    </location>
</feature>
<accession>A0A3G9IVR8</accession>
<organism evidence="2 3">
    <name type="scientific">Nocardioides baekrokdamisoli</name>
    <dbReference type="NCBI Taxonomy" id="1804624"/>
    <lineage>
        <taxon>Bacteria</taxon>
        <taxon>Bacillati</taxon>
        <taxon>Actinomycetota</taxon>
        <taxon>Actinomycetes</taxon>
        <taxon>Propionibacteriales</taxon>
        <taxon>Nocardioidaceae</taxon>
        <taxon>Nocardioides</taxon>
    </lineage>
</organism>
<dbReference type="EMBL" id="AP019307">
    <property type="protein sequence ID" value="BBH17781.1"/>
    <property type="molecule type" value="Genomic_DNA"/>
</dbReference>
<dbReference type="OrthoDB" id="4829420at2"/>
<dbReference type="AlphaFoldDB" id="A0A3G9IVR8"/>
<proteinExistence type="predicted"/>
<evidence type="ECO:0000256" key="1">
    <source>
        <dbReference type="SAM" id="Phobius"/>
    </source>
</evidence>
<reference evidence="2 3" key="1">
    <citation type="submission" date="2018-11" db="EMBL/GenBank/DDBJ databases">
        <title>Complete genome sequence of Nocardioides baekrokdamisoli strain KCTC 39748.</title>
        <authorList>
            <person name="Kang S.W."/>
            <person name="Lee K.C."/>
            <person name="Kim K.K."/>
            <person name="Kim J.S."/>
            <person name="Kim D.S."/>
            <person name="Ko S.H."/>
            <person name="Yang S.H."/>
            <person name="Shin Y.K."/>
            <person name="Lee J.S."/>
        </authorList>
    </citation>
    <scope>NUCLEOTIDE SEQUENCE [LARGE SCALE GENOMIC DNA]</scope>
    <source>
        <strain evidence="2 3">KCTC 39748</strain>
    </source>
</reference>
<keyword evidence="1" id="KW-1133">Transmembrane helix</keyword>
<evidence type="ECO:0000313" key="3">
    <source>
        <dbReference type="Proteomes" id="UP000271573"/>
    </source>
</evidence>
<dbReference type="RefSeq" id="WP_125569181.1">
    <property type="nucleotide sequence ID" value="NZ_AP019307.1"/>
</dbReference>